<organism evidence="2 3">
    <name type="scientific">Stieleria varia</name>
    <dbReference type="NCBI Taxonomy" id="2528005"/>
    <lineage>
        <taxon>Bacteria</taxon>
        <taxon>Pseudomonadati</taxon>
        <taxon>Planctomycetota</taxon>
        <taxon>Planctomycetia</taxon>
        <taxon>Pirellulales</taxon>
        <taxon>Pirellulaceae</taxon>
        <taxon>Stieleria</taxon>
    </lineage>
</organism>
<feature type="transmembrane region" description="Helical" evidence="1">
    <location>
        <begin position="141"/>
        <end position="167"/>
    </location>
</feature>
<feature type="transmembrane region" description="Helical" evidence="1">
    <location>
        <begin position="38"/>
        <end position="60"/>
    </location>
</feature>
<dbReference type="OrthoDB" id="290361at2"/>
<comment type="caution">
    <text evidence="2">The sequence shown here is derived from an EMBL/GenBank/DDBJ whole genome shotgun (WGS) entry which is preliminary data.</text>
</comment>
<feature type="transmembrane region" description="Helical" evidence="1">
    <location>
        <begin position="12"/>
        <end position="31"/>
    </location>
</feature>
<keyword evidence="3" id="KW-1185">Reference proteome</keyword>
<proteinExistence type="predicted"/>
<gene>
    <name evidence="2" type="primary">czcA_2</name>
    <name evidence="2" type="ORF">Pla52n_27980</name>
</gene>
<keyword evidence="1" id="KW-0812">Transmembrane</keyword>
<dbReference type="GO" id="GO:0005886">
    <property type="term" value="C:plasma membrane"/>
    <property type="evidence" value="ECO:0007669"/>
    <property type="project" value="TreeGrafter"/>
</dbReference>
<dbReference type="EMBL" id="SJPN01000003">
    <property type="protein sequence ID" value="TWU04754.1"/>
    <property type="molecule type" value="Genomic_DNA"/>
</dbReference>
<dbReference type="PRINTS" id="PR00702">
    <property type="entry name" value="ACRIFLAVINRP"/>
</dbReference>
<dbReference type="Pfam" id="PF00873">
    <property type="entry name" value="ACR_tran"/>
    <property type="match status" value="1"/>
</dbReference>
<dbReference type="InterPro" id="IPR001036">
    <property type="entry name" value="Acrflvin-R"/>
</dbReference>
<dbReference type="Gene3D" id="1.20.1640.10">
    <property type="entry name" value="Multidrug efflux transporter AcrB transmembrane domain"/>
    <property type="match status" value="1"/>
</dbReference>
<accession>A0A5C6B2T6</accession>
<dbReference type="AlphaFoldDB" id="A0A5C6B2T6"/>
<dbReference type="GO" id="GO:0042910">
    <property type="term" value="F:xenobiotic transmembrane transporter activity"/>
    <property type="evidence" value="ECO:0007669"/>
    <property type="project" value="TreeGrafter"/>
</dbReference>
<evidence type="ECO:0000313" key="2">
    <source>
        <dbReference type="EMBL" id="TWU04754.1"/>
    </source>
</evidence>
<dbReference type="SUPFAM" id="SSF82866">
    <property type="entry name" value="Multidrug efflux transporter AcrB transmembrane domain"/>
    <property type="match status" value="1"/>
</dbReference>
<dbReference type="Proteomes" id="UP000320176">
    <property type="component" value="Unassembled WGS sequence"/>
</dbReference>
<dbReference type="PANTHER" id="PTHR32063:SF33">
    <property type="entry name" value="RND SUPERFAMILY EFFLUX PUMP PERMEASE COMPONENT"/>
    <property type="match status" value="1"/>
</dbReference>
<reference evidence="2 3" key="1">
    <citation type="submission" date="2019-02" db="EMBL/GenBank/DDBJ databases">
        <title>Deep-cultivation of Planctomycetes and their phenomic and genomic characterization uncovers novel biology.</title>
        <authorList>
            <person name="Wiegand S."/>
            <person name="Jogler M."/>
            <person name="Boedeker C."/>
            <person name="Pinto D."/>
            <person name="Vollmers J."/>
            <person name="Rivas-Marin E."/>
            <person name="Kohn T."/>
            <person name="Peeters S.H."/>
            <person name="Heuer A."/>
            <person name="Rast P."/>
            <person name="Oberbeckmann S."/>
            <person name="Bunk B."/>
            <person name="Jeske O."/>
            <person name="Meyerdierks A."/>
            <person name="Storesund J.E."/>
            <person name="Kallscheuer N."/>
            <person name="Luecker S."/>
            <person name="Lage O.M."/>
            <person name="Pohl T."/>
            <person name="Merkel B.J."/>
            <person name="Hornburger P."/>
            <person name="Mueller R.-W."/>
            <person name="Bruemmer F."/>
            <person name="Labrenz M."/>
            <person name="Spormann A.M."/>
            <person name="Op Den Camp H."/>
            <person name="Overmann J."/>
            <person name="Amann R."/>
            <person name="Jetten M.S.M."/>
            <person name="Mascher T."/>
            <person name="Medema M.H."/>
            <person name="Devos D.P."/>
            <person name="Kaster A.-K."/>
            <person name="Ovreas L."/>
            <person name="Rohde M."/>
            <person name="Galperin M.Y."/>
            <person name="Jogler C."/>
        </authorList>
    </citation>
    <scope>NUCLEOTIDE SEQUENCE [LARGE SCALE GENOMIC DNA]</scope>
    <source>
        <strain evidence="2 3">Pla52n</strain>
    </source>
</reference>
<evidence type="ECO:0000313" key="3">
    <source>
        <dbReference type="Proteomes" id="UP000320176"/>
    </source>
</evidence>
<sequence>MFSGPCSLAADSAPHNSIGLVGVFVLLSFQFRSYFEPLVVMASIPFALIGVLWGHVIVGIDMTMPSALGFASLAGIVVNDSILLVLFLKERRLQKTDILSAATSASRERFRAIVLTSLTTVAGLLPLIFETSLQAQVLIPMAVSIAFGIMTSTVLVLLVVPSLYAVLADLGFVSNDAAVSR</sequence>
<dbReference type="RefSeq" id="WP_146520119.1">
    <property type="nucleotide sequence ID" value="NZ_CP151726.1"/>
</dbReference>
<protein>
    <submittedName>
        <fullName evidence="2">Cobalt-zinc-cadmium resistance protein CzcA</fullName>
    </submittedName>
</protein>
<keyword evidence="1" id="KW-1133">Transmembrane helix</keyword>
<evidence type="ECO:0000256" key="1">
    <source>
        <dbReference type="SAM" id="Phobius"/>
    </source>
</evidence>
<feature type="transmembrane region" description="Helical" evidence="1">
    <location>
        <begin position="109"/>
        <end position="129"/>
    </location>
</feature>
<feature type="transmembrane region" description="Helical" evidence="1">
    <location>
        <begin position="66"/>
        <end position="88"/>
    </location>
</feature>
<name>A0A5C6B2T6_9BACT</name>
<dbReference type="PANTHER" id="PTHR32063">
    <property type="match status" value="1"/>
</dbReference>
<keyword evidence="1" id="KW-0472">Membrane</keyword>